<comment type="caution">
    <text evidence="2">The sequence shown here is derived from an EMBL/GenBank/DDBJ whole genome shotgun (WGS) entry which is preliminary data.</text>
</comment>
<protein>
    <recommendedName>
        <fullName evidence="4">Sel1 repeat family protein</fullName>
    </recommendedName>
</protein>
<dbReference type="Proteomes" id="UP001500503">
    <property type="component" value="Unassembled WGS sequence"/>
</dbReference>
<dbReference type="Gene3D" id="1.25.40.10">
    <property type="entry name" value="Tetratricopeptide repeat domain"/>
    <property type="match status" value="1"/>
</dbReference>
<evidence type="ECO:0000256" key="1">
    <source>
        <dbReference type="SAM" id="MobiDB-lite"/>
    </source>
</evidence>
<proteinExistence type="predicted"/>
<feature type="region of interest" description="Disordered" evidence="1">
    <location>
        <begin position="120"/>
        <end position="160"/>
    </location>
</feature>
<sequence>MASETPDRTLRDVYYAQILEYWDFCGTPSMRVIEKISKQLPELYGEQYRDLPSLSRTTAHGLIHGKRKGLPATDQTSSLILSLQRLAFMSGILSEDPGPAGLREWHDRLRRFRKLGADTPAQILEDRRPAHTGPTDSTILTEPAEQDDSPPAAPGAEHEQRQALTLTQQRFYDSFGPYGLTLLAAADDDHDPDAAYRVAVLLYLERHHPREALAWLTKALRSDHFGAARLNEADDPIQAAAEHAHRLASFAFAAGDSEVAQIFYERAARHGHAEAAFELGVLFTEADEPTRATYWFNVAAEGGHEYARSRFEDIHRTLLGETFAPPRPEGLSSMAYTDELFPIDDPEATPPFGLSAV</sequence>
<evidence type="ECO:0008006" key="4">
    <source>
        <dbReference type="Google" id="ProtNLM"/>
    </source>
</evidence>
<dbReference type="EMBL" id="BAABHF010000088">
    <property type="protein sequence ID" value="GAA4522501.1"/>
    <property type="molecule type" value="Genomic_DNA"/>
</dbReference>
<keyword evidence="3" id="KW-1185">Reference proteome</keyword>
<dbReference type="SMART" id="SM00671">
    <property type="entry name" value="SEL1"/>
    <property type="match status" value="3"/>
</dbReference>
<reference evidence="3" key="1">
    <citation type="journal article" date="2019" name="Int. J. Syst. Evol. Microbiol.">
        <title>The Global Catalogue of Microorganisms (GCM) 10K type strain sequencing project: providing services to taxonomists for standard genome sequencing and annotation.</title>
        <authorList>
            <consortium name="The Broad Institute Genomics Platform"/>
            <consortium name="The Broad Institute Genome Sequencing Center for Infectious Disease"/>
            <person name="Wu L."/>
            <person name="Ma J."/>
        </authorList>
    </citation>
    <scope>NUCLEOTIDE SEQUENCE [LARGE SCALE GENOMIC DNA]</scope>
    <source>
        <strain evidence="3">JCM 17933</strain>
    </source>
</reference>
<dbReference type="InterPro" id="IPR006597">
    <property type="entry name" value="Sel1-like"/>
</dbReference>
<dbReference type="RefSeq" id="WP_345475886.1">
    <property type="nucleotide sequence ID" value="NZ_BAABHF010000088.1"/>
</dbReference>
<gene>
    <name evidence="2" type="ORF">GCM10023191_101840</name>
</gene>
<evidence type="ECO:0000313" key="3">
    <source>
        <dbReference type="Proteomes" id="UP001500503"/>
    </source>
</evidence>
<accession>A0ABP8R9M6</accession>
<evidence type="ECO:0000313" key="2">
    <source>
        <dbReference type="EMBL" id="GAA4522501.1"/>
    </source>
</evidence>
<organism evidence="2 3">
    <name type="scientific">Actinoallomurus oryzae</name>
    <dbReference type="NCBI Taxonomy" id="502180"/>
    <lineage>
        <taxon>Bacteria</taxon>
        <taxon>Bacillati</taxon>
        <taxon>Actinomycetota</taxon>
        <taxon>Actinomycetes</taxon>
        <taxon>Streptosporangiales</taxon>
        <taxon>Thermomonosporaceae</taxon>
        <taxon>Actinoallomurus</taxon>
    </lineage>
</organism>
<dbReference type="SUPFAM" id="SSF81901">
    <property type="entry name" value="HCP-like"/>
    <property type="match status" value="1"/>
</dbReference>
<name>A0ABP8R9M6_9ACTN</name>
<dbReference type="InterPro" id="IPR011990">
    <property type="entry name" value="TPR-like_helical_dom_sf"/>
</dbReference>